<evidence type="ECO:0000256" key="1">
    <source>
        <dbReference type="ARBA" id="ARBA00004651"/>
    </source>
</evidence>
<proteinExistence type="predicted"/>
<comment type="subcellular location">
    <subcellularLocation>
        <location evidence="1">Cell membrane</location>
        <topology evidence="1">Multi-pass membrane protein</topology>
    </subcellularLocation>
</comment>
<dbReference type="GO" id="GO:0005886">
    <property type="term" value="C:plasma membrane"/>
    <property type="evidence" value="ECO:0007669"/>
    <property type="project" value="UniProtKB-SubCell"/>
</dbReference>
<dbReference type="EMBL" id="WVDC01000005">
    <property type="protein sequence ID" value="NKW42763.1"/>
    <property type="molecule type" value="Genomic_DNA"/>
</dbReference>
<sequence>MPLAAAQWTLTVPLLSGAVSTPILSRLGSGPRRRAVVIWTLTIVAAGGALTALPVPFPVLLIGRAAQGVGLGLTALMMAVAREHLSERRSARAIALLSVAAFRCSDADR</sequence>
<evidence type="ECO:0000313" key="9">
    <source>
        <dbReference type="EMBL" id="NKW42763.1"/>
    </source>
</evidence>
<evidence type="ECO:0000313" key="7">
    <source>
        <dbReference type="EMBL" id="MBM4564121.1"/>
    </source>
</evidence>
<dbReference type="InterPro" id="IPR036259">
    <property type="entry name" value="MFS_trans_sf"/>
</dbReference>
<evidence type="ECO:0000313" key="10">
    <source>
        <dbReference type="Proteomes" id="UP000603463"/>
    </source>
</evidence>
<feature type="transmembrane region" description="Helical" evidence="5">
    <location>
        <begin position="6"/>
        <end position="24"/>
    </location>
</feature>
<dbReference type="Proteomes" id="UP000608063">
    <property type="component" value="Unassembled WGS sequence"/>
</dbReference>
<dbReference type="EMBL" id="WUXR01000001">
    <property type="protein sequence ID" value="MBM4564121.1"/>
    <property type="molecule type" value="Genomic_DNA"/>
</dbReference>
<evidence type="ECO:0000259" key="6">
    <source>
        <dbReference type="PROSITE" id="PS50850"/>
    </source>
</evidence>
<dbReference type="InterPro" id="IPR011701">
    <property type="entry name" value="MFS"/>
</dbReference>
<reference evidence="7" key="1">
    <citation type="submission" date="2019-11" db="EMBL/GenBank/DDBJ databases">
        <title>Spread of Macrolides and rifampicin resistant Rhodococcus equi in clinical isolates in the USA.</title>
        <authorList>
            <person name="Alvarez-Narvaez S."/>
            <person name="Huber L."/>
            <person name="Cohen N.D."/>
            <person name="Slovis N."/>
            <person name="Greiter M."/>
            <person name="Giguere S."/>
            <person name="Hart K."/>
        </authorList>
    </citation>
    <scope>NUCLEOTIDE SEQUENCE</scope>
    <source>
        <strain evidence="7">Lh_17</strain>
    </source>
</reference>
<dbReference type="Pfam" id="PF07690">
    <property type="entry name" value="MFS_1"/>
    <property type="match status" value="1"/>
</dbReference>
<evidence type="ECO:0000313" key="8">
    <source>
        <dbReference type="EMBL" id="NKT77695.1"/>
    </source>
</evidence>
<gene>
    <name evidence="7" type="ORF">GS441_01145</name>
    <name evidence="8" type="ORF">GS882_05675</name>
    <name evidence="9" type="ORF">GS947_14365</name>
</gene>
<keyword evidence="4 5" id="KW-0472">Membrane</keyword>
<name>A0A9Q4ZJL1_RHOHA</name>
<protein>
    <submittedName>
        <fullName evidence="8">MFS transporter</fullName>
    </submittedName>
</protein>
<accession>A0A9Q4ZJL1</accession>
<feature type="transmembrane region" description="Helical" evidence="5">
    <location>
        <begin position="36"/>
        <end position="55"/>
    </location>
</feature>
<dbReference type="GO" id="GO:0022857">
    <property type="term" value="F:transmembrane transporter activity"/>
    <property type="evidence" value="ECO:0007669"/>
    <property type="project" value="InterPro"/>
</dbReference>
<evidence type="ECO:0000256" key="3">
    <source>
        <dbReference type="ARBA" id="ARBA00022989"/>
    </source>
</evidence>
<dbReference type="Proteomes" id="UP000808906">
    <property type="component" value="Unassembled WGS sequence"/>
</dbReference>
<keyword evidence="3 5" id="KW-1133">Transmembrane helix</keyword>
<keyword evidence="2 5" id="KW-0812">Transmembrane</keyword>
<dbReference type="Gene3D" id="1.20.1720.10">
    <property type="entry name" value="Multidrug resistance protein D"/>
    <property type="match status" value="1"/>
</dbReference>
<dbReference type="SUPFAM" id="SSF103473">
    <property type="entry name" value="MFS general substrate transporter"/>
    <property type="match status" value="1"/>
</dbReference>
<evidence type="ECO:0000256" key="2">
    <source>
        <dbReference type="ARBA" id="ARBA00022692"/>
    </source>
</evidence>
<dbReference type="PROSITE" id="PS50850">
    <property type="entry name" value="MFS"/>
    <property type="match status" value="1"/>
</dbReference>
<dbReference type="InterPro" id="IPR020846">
    <property type="entry name" value="MFS_dom"/>
</dbReference>
<evidence type="ECO:0000256" key="4">
    <source>
        <dbReference type="ARBA" id="ARBA00023136"/>
    </source>
</evidence>
<dbReference type="RefSeq" id="WP_084844313.1">
    <property type="nucleotide sequence ID" value="NZ_CP095477.1"/>
</dbReference>
<reference evidence="8" key="2">
    <citation type="journal article" date="2020" name="Environ. Microbiol.">
        <title>The novel and transferable erm(51) gene confers Macrolides, Lincosamides, and Streptogramins B (MLSB) resistance to clonal Rhodococcus equi in the environment.</title>
        <authorList>
            <person name="Huber L."/>
            <person name="Giguere S."/>
            <person name="Slovis N.M."/>
            <person name="Alvarez-Narvaez S."/>
            <person name="Hart K.A."/>
            <person name="Greiter M."/>
            <person name="Morris E.R.A."/>
            <person name="Cohen N.D."/>
        </authorList>
    </citation>
    <scope>NUCLEOTIDE SEQUENCE</scope>
    <source>
        <strain evidence="8">Lh_116_1</strain>
        <strain evidence="9">Lh_16_1</strain>
    </source>
</reference>
<feature type="transmembrane region" description="Helical" evidence="5">
    <location>
        <begin position="61"/>
        <end position="81"/>
    </location>
</feature>
<comment type="caution">
    <text evidence="8">The sequence shown here is derived from an EMBL/GenBank/DDBJ whole genome shotgun (WGS) entry which is preliminary data.</text>
</comment>
<organism evidence="8 10">
    <name type="scientific">Rhodococcus hoagii</name>
    <name type="common">Corynebacterium equii</name>
    <dbReference type="NCBI Taxonomy" id="43767"/>
    <lineage>
        <taxon>Bacteria</taxon>
        <taxon>Bacillati</taxon>
        <taxon>Actinomycetota</taxon>
        <taxon>Actinomycetes</taxon>
        <taxon>Mycobacteriales</taxon>
        <taxon>Nocardiaceae</taxon>
        <taxon>Prescottella</taxon>
    </lineage>
</organism>
<dbReference type="EMBL" id="WVBC01000002">
    <property type="protein sequence ID" value="NKT77695.1"/>
    <property type="molecule type" value="Genomic_DNA"/>
</dbReference>
<evidence type="ECO:0000256" key="5">
    <source>
        <dbReference type="SAM" id="Phobius"/>
    </source>
</evidence>
<dbReference type="AlphaFoldDB" id="A0A9Q4ZJL1"/>
<feature type="domain" description="Major facilitator superfamily (MFS) profile" evidence="6">
    <location>
        <begin position="1"/>
        <end position="109"/>
    </location>
</feature>
<dbReference type="Proteomes" id="UP000603463">
    <property type="component" value="Unassembled WGS sequence"/>
</dbReference>